<keyword evidence="5 6" id="KW-0472">Membrane</keyword>
<feature type="transmembrane region" description="Helical" evidence="6">
    <location>
        <begin position="12"/>
        <end position="31"/>
    </location>
</feature>
<dbReference type="InterPro" id="IPR024923">
    <property type="entry name" value="PG_synth_SpoVB"/>
</dbReference>
<feature type="transmembrane region" description="Helical" evidence="6">
    <location>
        <begin position="51"/>
        <end position="71"/>
    </location>
</feature>
<accession>A0A174DI82</accession>
<gene>
    <name evidence="7" type="primary">ytgP</name>
    <name evidence="7" type="ORF">ERS852406_01528</name>
</gene>
<dbReference type="Proteomes" id="UP000095706">
    <property type="component" value="Unassembled WGS sequence"/>
</dbReference>
<evidence type="ECO:0000256" key="3">
    <source>
        <dbReference type="ARBA" id="ARBA00022692"/>
    </source>
</evidence>
<dbReference type="CDD" id="cd13124">
    <property type="entry name" value="MATE_SpoVB_like"/>
    <property type="match status" value="1"/>
</dbReference>
<name>A0A174DI82_9FIRM</name>
<feature type="transmembrane region" description="Helical" evidence="6">
    <location>
        <begin position="192"/>
        <end position="216"/>
    </location>
</feature>
<sequence>MSKKKNTLLRNTSILMAATIISRVIGLLYRSPLGETIGNEGLGYYSTASNLYTILLLISSYSIPMAVSKIVSERLALKEYRNAHRVFRGALLYAVIVGGIAALVAFFGGKFLLPYNQQNALLALRVLAPTIFFSAVLGVLRGYFQAHSTMMPTSISQIIEQVFNAAFSIGAAWFFIQQFATNDTEHAKFGAAGGTLGTGAGVLAGLCFMLIVYGVNRKTILRKAAKDTHHREESYREIFQVLFLMVTPVIFTTFIYNCNAYLDNYLFFTILGWHGENQKALNAAYGEFSNYYVTLINVPLAMASASASAMMPEVSSCYATGDLDEANDKILETIRLTMFISIPAAVGLGVLAFPITGVLFPSSSSLSGKLLMMGAVSVVFSALSTITNSVLQSIGQQKKALHNAAISLGMDLAILALILAVFPKTNIYAVVFAGILFSLSMCILNNLSIRKHLNFRNEFKNTYVKPLIAAAIMGVVTWVVYYGLFAITKRPSISMLIAILIAIVVYLIAFVVVTGTTEAEMRRMPMGTKLVKVLRILRIYR</sequence>
<keyword evidence="7" id="KW-0131">Cell cycle</keyword>
<feature type="transmembrane region" description="Helical" evidence="6">
    <location>
        <begin position="161"/>
        <end position="180"/>
    </location>
</feature>
<dbReference type="RefSeq" id="WP_055227467.1">
    <property type="nucleotide sequence ID" value="NZ_CYYV01000007.1"/>
</dbReference>
<keyword evidence="4 6" id="KW-1133">Transmembrane helix</keyword>
<feature type="transmembrane region" description="Helical" evidence="6">
    <location>
        <begin position="493"/>
        <end position="516"/>
    </location>
</feature>
<feature type="transmembrane region" description="Helical" evidence="6">
    <location>
        <begin position="371"/>
        <end position="391"/>
    </location>
</feature>
<feature type="transmembrane region" description="Helical" evidence="6">
    <location>
        <begin position="427"/>
        <end position="447"/>
    </location>
</feature>
<dbReference type="InterPro" id="IPR050833">
    <property type="entry name" value="Poly_Biosynth_Transport"/>
</dbReference>
<reference evidence="7 8" key="1">
    <citation type="submission" date="2015-09" db="EMBL/GenBank/DDBJ databases">
        <authorList>
            <consortium name="Pathogen Informatics"/>
        </authorList>
    </citation>
    <scope>NUCLEOTIDE SEQUENCE [LARGE SCALE GENOMIC DNA]</scope>
    <source>
        <strain evidence="7 8">2789STDY5608849</strain>
    </source>
</reference>
<feature type="transmembrane region" description="Helical" evidence="6">
    <location>
        <begin position="237"/>
        <end position="256"/>
    </location>
</feature>
<dbReference type="EMBL" id="CYYV01000007">
    <property type="protein sequence ID" value="CUO23716.1"/>
    <property type="molecule type" value="Genomic_DNA"/>
</dbReference>
<dbReference type="InterPro" id="IPR002797">
    <property type="entry name" value="Polysacc_synth"/>
</dbReference>
<feature type="transmembrane region" description="Helical" evidence="6">
    <location>
        <begin position="91"/>
        <end position="113"/>
    </location>
</feature>
<evidence type="ECO:0000313" key="7">
    <source>
        <dbReference type="EMBL" id="CUO23716.1"/>
    </source>
</evidence>
<dbReference type="Pfam" id="PF01943">
    <property type="entry name" value="Polysacc_synt"/>
    <property type="match status" value="1"/>
</dbReference>
<keyword evidence="3 6" id="KW-0812">Transmembrane</keyword>
<feature type="transmembrane region" description="Helical" evidence="6">
    <location>
        <begin position="467"/>
        <end position="487"/>
    </location>
</feature>
<feature type="transmembrane region" description="Helical" evidence="6">
    <location>
        <begin position="336"/>
        <end position="359"/>
    </location>
</feature>
<dbReference type="AlphaFoldDB" id="A0A174DI82"/>
<keyword evidence="7" id="KW-0132">Cell division</keyword>
<organism evidence="7 8">
    <name type="scientific">Fusicatenibacter saccharivorans</name>
    <dbReference type="NCBI Taxonomy" id="1150298"/>
    <lineage>
        <taxon>Bacteria</taxon>
        <taxon>Bacillati</taxon>
        <taxon>Bacillota</taxon>
        <taxon>Clostridia</taxon>
        <taxon>Lachnospirales</taxon>
        <taxon>Lachnospiraceae</taxon>
        <taxon>Fusicatenibacter</taxon>
    </lineage>
</organism>
<comment type="subcellular location">
    <subcellularLocation>
        <location evidence="1">Cell membrane</location>
        <topology evidence="1">Multi-pass membrane protein</topology>
    </subcellularLocation>
</comment>
<protein>
    <submittedName>
        <fullName evidence="7">Probable cell division protein ytgP</fullName>
    </submittedName>
</protein>
<feature type="transmembrane region" description="Helical" evidence="6">
    <location>
        <begin position="119"/>
        <end position="140"/>
    </location>
</feature>
<dbReference type="GO" id="GO:0051301">
    <property type="term" value="P:cell division"/>
    <property type="evidence" value="ECO:0007669"/>
    <property type="project" value="UniProtKB-KW"/>
</dbReference>
<keyword evidence="2" id="KW-1003">Cell membrane</keyword>
<evidence type="ECO:0000313" key="8">
    <source>
        <dbReference type="Proteomes" id="UP000095706"/>
    </source>
</evidence>
<evidence type="ECO:0000256" key="1">
    <source>
        <dbReference type="ARBA" id="ARBA00004651"/>
    </source>
</evidence>
<evidence type="ECO:0000256" key="6">
    <source>
        <dbReference type="SAM" id="Phobius"/>
    </source>
</evidence>
<feature type="transmembrane region" description="Helical" evidence="6">
    <location>
        <begin position="291"/>
        <end position="311"/>
    </location>
</feature>
<evidence type="ECO:0000256" key="4">
    <source>
        <dbReference type="ARBA" id="ARBA00022989"/>
    </source>
</evidence>
<dbReference type="GO" id="GO:0005886">
    <property type="term" value="C:plasma membrane"/>
    <property type="evidence" value="ECO:0007669"/>
    <property type="project" value="UniProtKB-SubCell"/>
</dbReference>
<evidence type="ECO:0000256" key="5">
    <source>
        <dbReference type="ARBA" id="ARBA00023136"/>
    </source>
</evidence>
<dbReference type="PANTHER" id="PTHR30250">
    <property type="entry name" value="PST FAMILY PREDICTED COLANIC ACID TRANSPORTER"/>
    <property type="match status" value="1"/>
</dbReference>
<feature type="transmembrane region" description="Helical" evidence="6">
    <location>
        <begin position="403"/>
        <end position="421"/>
    </location>
</feature>
<evidence type="ECO:0000256" key="2">
    <source>
        <dbReference type="ARBA" id="ARBA00022475"/>
    </source>
</evidence>
<dbReference type="PIRSF" id="PIRSF038958">
    <property type="entry name" value="PG_synth_SpoVB"/>
    <property type="match status" value="1"/>
</dbReference>
<dbReference type="PANTHER" id="PTHR30250:SF21">
    <property type="entry name" value="LIPID II FLIPPASE MURJ"/>
    <property type="match status" value="1"/>
</dbReference>
<proteinExistence type="predicted"/>